<dbReference type="SUPFAM" id="SSF55729">
    <property type="entry name" value="Acyl-CoA N-acyltransferases (Nat)"/>
    <property type="match status" value="1"/>
</dbReference>
<proteinExistence type="predicted"/>
<sequence>MRSSASIFYRQLQLQDYQPLLTLANTVHGAGYLDQPTLAYYHQLGIKHGQDASFVAYSDDQLVGFRLAWAAGNWQPDLWCSPELWPMPASQVAYFKCNTIAPKLQGRGIGGELMQRSVAALKAQGAQAGVAHLWRQSPGNAAVRYFSKQGGQLVKIHPDKWRKDSHNGYECVRCGFDCRCEAAEMILLFR</sequence>
<dbReference type="CDD" id="cd04301">
    <property type="entry name" value="NAT_SF"/>
    <property type="match status" value="1"/>
</dbReference>
<feature type="domain" description="N-acetyltransferase" evidence="1">
    <location>
        <begin position="7"/>
        <end position="190"/>
    </location>
</feature>
<protein>
    <submittedName>
        <fullName evidence="2">GNAT family N-acetyltransferase</fullName>
        <ecNumber evidence="2">2.3.-.-</ecNumber>
    </submittedName>
</protein>
<dbReference type="RefSeq" id="WP_377330854.1">
    <property type="nucleotide sequence ID" value="NZ_JBHSGB010000001.1"/>
</dbReference>
<name>A0ABV9JG91_9GAMM</name>
<keyword evidence="2" id="KW-0808">Transferase</keyword>
<dbReference type="Pfam" id="PF00583">
    <property type="entry name" value="Acetyltransf_1"/>
    <property type="match status" value="1"/>
</dbReference>
<keyword evidence="3" id="KW-1185">Reference proteome</keyword>
<organism evidence="2 3">
    <name type="scientific">Rheinheimera marina</name>
    <dbReference type="NCBI Taxonomy" id="1774958"/>
    <lineage>
        <taxon>Bacteria</taxon>
        <taxon>Pseudomonadati</taxon>
        <taxon>Pseudomonadota</taxon>
        <taxon>Gammaproteobacteria</taxon>
        <taxon>Chromatiales</taxon>
        <taxon>Chromatiaceae</taxon>
        <taxon>Rheinheimera</taxon>
    </lineage>
</organism>
<dbReference type="Proteomes" id="UP001595962">
    <property type="component" value="Unassembled WGS sequence"/>
</dbReference>
<dbReference type="GO" id="GO:0016746">
    <property type="term" value="F:acyltransferase activity"/>
    <property type="evidence" value="ECO:0007669"/>
    <property type="project" value="UniProtKB-KW"/>
</dbReference>
<dbReference type="EMBL" id="JBHSGB010000001">
    <property type="protein sequence ID" value="MFC4653502.1"/>
    <property type="molecule type" value="Genomic_DNA"/>
</dbReference>
<dbReference type="Gene3D" id="3.40.630.30">
    <property type="match status" value="1"/>
</dbReference>
<dbReference type="InterPro" id="IPR000182">
    <property type="entry name" value="GNAT_dom"/>
</dbReference>
<evidence type="ECO:0000259" key="1">
    <source>
        <dbReference type="PROSITE" id="PS51186"/>
    </source>
</evidence>
<keyword evidence="2" id="KW-0012">Acyltransferase</keyword>
<gene>
    <name evidence="2" type="ORF">ACFO3I_00555</name>
</gene>
<dbReference type="PROSITE" id="PS51186">
    <property type="entry name" value="GNAT"/>
    <property type="match status" value="1"/>
</dbReference>
<evidence type="ECO:0000313" key="3">
    <source>
        <dbReference type="Proteomes" id="UP001595962"/>
    </source>
</evidence>
<comment type="caution">
    <text evidence="2">The sequence shown here is derived from an EMBL/GenBank/DDBJ whole genome shotgun (WGS) entry which is preliminary data.</text>
</comment>
<evidence type="ECO:0000313" key="2">
    <source>
        <dbReference type="EMBL" id="MFC4653502.1"/>
    </source>
</evidence>
<reference evidence="3" key="1">
    <citation type="journal article" date="2019" name="Int. J. Syst. Evol. Microbiol.">
        <title>The Global Catalogue of Microorganisms (GCM) 10K type strain sequencing project: providing services to taxonomists for standard genome sequencing and annotation.</title>
        <authorList>
            <consortium name="The Broad Institute Genomics Platform"/>
            <consortium name="The Broad Institute Genome Sequencing Center for Infectious Disease"/>
            <person name="Wu L."/>
            <person name="Ma J."/>
        </authorList>
    </citation>
    <scope>NUCLEOTIDE SEQUENCE [LARGE SCALE GENOMIC DNA]</scope>
    <source>
        <strain evidence="3">DT28</strain>
    </source>
</reference>
<dbReference type="InterPro" id="IPR016181">
    <property type="entry name" value="Acyl_CoA_acyltransferase"/>
</dbReference>
<accession>A0ABV9JG91</accession>
<dbReference type="EC" id="2.3.-.-" evidence="2"/>